<evidence type="ECO:0000313" key="2">
    <source>
        <dbReference type="EMBL" id="AXO22394.1"/>
    </source>
</evidence>
<dbReference type="EMBL" id="CP029332">
    <property type="protein sequence ID" value="AXO22394.1"/>
    <property type="molecule type" value="Genomic_DNA"/>
</dbReference>
<protein>
    <submittedName>
        <fullName evidence="2">Uncharacterized protein</fullName>
    </submittedName>
</protein>
<evidence type="ECO:0000256" key="1">
    <source>
        <dbReference type="SAM" id="MobiDB-lite"/>
    </source>
</evidence>
<name>A0A3B6X5R3_MYCAV</name>
<dbReference type="AlphaFoldDB" id="A0A3B6X5R3"/>
<evidence type="ECO:0000313" key="3">
    <source>
        <dbReference type="Proteomes" id="UP000259236"/>
    </source>
</evidence>
<feature type="compositionally biased region" description="Basic and acidic residues" evidence="1">
    <location>
        <begin position="32"/>
        <end position="44"/>
    </location>
</feature>
<dbReference type="Proteomes" id="UP000259236">
    <property type="component" value="Chromosome"/>
</dbReference>
<sequence length="117" mass="13588">MLSGNSVPHAKDDDGYYHCFQVIEQLVRGRLADGQRHRHETALKERRRTGGHPAHTAAPGRLTRERRNRRRVMFTRLGPQRCGFARGPKTPAWFGGRRWRSPIRWSTCRAGRMRVSD</sequence>
<accession>A0A3B6X5R3</accession>
<reference evidence="2 3" key="1">
    <citation type="submission" date="2018-05" db="EMBL/GenBank/DDBJ databases">
        <title>Sequencing and annotation of Mycobacterium avium strain 109 (MAC109).</title>
        <authorList>
            <person name="Matern W.M."/>
            <person name="Bader J.S."/>
            <person name="Karakousis P.C."/>
        </authorList>
    </citation>
    <scope>NUCLEOTIDE SEQUENCE [LARGE SCALE GENOMIC DNA]</scope>
    <source>
        <strain evidence="2 3">MAC109</strain>
    </source>
</reference>
<gene>
    <name evidence="2" type="ORF">DFS55_07165</name>
</gene>
<feature type="region of interest" description="Disordered" evidence="1">
    <location>
        <begin position="32"/>
        <end position="62"/>
    </location>
</feature>
<proteinExistence type="predicted"/>
<organism evidence="2 3">
    <name type="scientific">Mycobacterium avium subsp. hominissuis</name>
    <dbReference type="NCBI Taxonomy" id="439334"/>
    <lineage>
        <taxon>Bacteria</taxon>
        <taxon>Bacillati</taxon>
        <taxon>Actinomycetota</taxon>
        <taxon>Actinomycetes</taxon>
        <taxon>Mycobacteriales</taxon>
        <taxon>Mycobacteriaceae</taxon>
        <taxon>Mycobacterium</taxon>
        <taxon>Mycobacterium avium complex (MAC)</taxon>
    </lineage>
</organism>